<evidence type="ECO:0000313" key="2">
    <source>
        <dbReference type="Proteomes" id="UP001165064"/>
    </source>
</evidence>
<protein>
    <submittedName>
        <fullName evidence="1">Unnamed protein product</fullName>
    </submittedName>
</protein>
<proteinExistence type="predicted"/>
<name>A0ACB5T7A4_AMBMO</name>
<reference evidence="1" key="1">
    <citation type="submission" date="2023-04" db="EMBL/GenBank/DDBJ databases">
        <title>Ambrosiozyma monospora NBRC 10751.</title>
        <authorList>
            <person name="Ichikawa N."/>
            <person name="Sato H."/>
            <person name="Tonouchi N."/>
        </authorList>
    </citation>
    <scope>NUCLEOTIDE SEQUENCE</scope>
    <source>
        <strain evidence="1">NBRC 10751</strain>
    </source>
</reference>
<accession>A0ACB5T7A4</accession>
<dbReference type="EMBL" id="BSXS01004246">
    <property type="protein sequence ID" value="GME82649.1"/>
    <property type="molecule type" value="Genomic_DNA"/>
</dbReference>
<sequence>MRSIFVLQTVTTLLSLFTRQSLAVPVPGKEVQIEQDTVTNTETTLDIITSCVDTEKPCPKAALTRKSAEGTDTMLVTTTTSPTNDPTLPTATIKSSDTTSKTTLFSSELPDTFTPETGSLITTITTTSTSSNTVQTQSSSLTATINTGTISEAKTASDIDLSSSVPGTTVTVEVSTDTTVTTTICSETTFANAVSTYSVVSEVVSTSYSMSSVTLVTTKVAQSTVTGNIVQQLSDGQVYNPILESSTTSCATETTEGEIFFENTTSTVTEEPSESQSEPVISTSSTSSASTSSTVISIVTHTSVPVAVSTTSATIVTTASSDYSTSTSTLSTSTTTHSTAASSTIVYGGKTVDLFQPIGTGAPADVFERKPLSDVSLADGVDNNGAPIETNKFYVNLLLGKQSNPVYTYPYSFFYTNTDSYHGLGMTHVTSSVFGDTNANGAASYLGNAILVGSFIFSSTSLTTSNTHIEVTEMKSMSVLATITDGSDDNYIDLPLVEGMGFGTAVYNGDFVAQLSSNVGFKSLVTEKSDALATGIVKYRVTLFDDVDWLVYAVVPKGSDVSSFQLSVSSVNSIVANVAIDGLIIQVAPAPENNLDSYYDEAAGMYPTDCSVQGSYLADSSDNEDSTAFYQLNYATEGSSASGYTLIFALAHQVDSLTSQSTKQATGISIYSPAKGDISNLYFRPITSYG</sequence>
<dbReference type="Proteomes" id="UP001165064">
    <property type="component" value="Unassembled WGS sequence"/>
</dbReference>
<evidence type="ECO:0000313" key="1">
    <source>
        <dbReference type="EMBL" id="GME82649.1"/>
    </source>
</evidence>
<gene>
    <name evidence="1" type="ORF">Amon02_000566200</name>
</gene>
<comment type="caution">
    <text evidence="1">The sequence shown here is derived from an EMBL/GenBank/DDBJ whole genome shotgun (WGS) entry which is preliminary data.</text>
</comment>
<organism evidence="1 2">
    <name type="scientific">Ambrosiozyma monospora</name>
    <name type="common">Yeast</name>
    <name type="synonym">Endomycopsis monosporus</name>
    <dbReference type="NCBI Taxonomy" id="43982"/>
    <lineage>
        <taxon>Eukaryota</taxon>
        <taxon>Fungi</taxon>
        <taxon>Dikarya</taxon>
        <taxon>Ascomycota</taxon>
        <taxon>Saccharomycotina</taxon>
        <taxon>Pichiomycetes</taxon>
        <taxon>Pichiales</taxon>
        <taxon>Pichiaceae</taxon>
        <taxon>Ambrosiozyma</taxon>
    </lineage>
</organism>
<keyword evidence="2" id="KW-1185">Reference proteome</keyword>